<gene>
    <name evidence="11" type="primary">aroK</name>
    <name evidence="14" type="ORF">GTOL_11794</name>
</gene>
<keyword evidence="11" id="KW-0479">Metal-binding</keyword>
<comment type="pathway">
    <text evidence="1 11">Metabolic intermediate biosynthesis; chorismate biosynthesis; chorismate from D-erythrose 4-phosphate and phosphoenolpyruvate: step 5/7.</text>
</comment>
<name>A0A916J7N2_9PROT</name>
<dbReference type="PANTHER" id="PTHR21087">
    <property type="entry name" value="SHIKIMATE KINASE"/>
    <property type="match status" value="1"/>
</dbReference>
<feature type="binding site" evidence="11">
    <location>
        <position position="212"/>
    </location>
    <ligand>
        <name>substrate</name>
    </ligand>
</feature>
<keyword evidence="8 11" id="KW-0067">ATP-binding</keyword>
<evidence type="ECO:0000256" key="5">
    <source>
        <dbReference type="ARBA" id="ARBA00022679"/>
    </source>
</evidence>
<dbReference type="GO" id="GO:0009423">
    <property type="term" value="P:chorismate biosynthetic process"/>
    <property type="evidence" value="ECO:0007669"/>
    <property type="project" value="UniProtKB-UniRule"/>
</dbReference>
<comment type="caution">
    <text evidence="14">The sequence shown here is derived from an EMBL/GenBank/DDBJ whole genome shotgun (WGS) entry which is preliminary data.</text>
</comment>
<keyword evidence="11" id="KW-0460">Magnesium</keyword>
<dbReference type="GO" id="GO:0004765">
    <property type="term" value="F:shikimate kinase activity"/>
    <property type="evidence" value="ECO:0007669"/>
    <property type="project" value="UniProtKB-UniRule"/>
</dbReference>
<evidence type="ECO:0000256" key="9">
    <source>
        <dbReference type="ARBA" id="ARBA00023141"/>
    </source>
</evidence>
<evidence type="ECO:0000256" key="4">
    <source>
        <dbReference type="ARBA" id="ARBA00022605"/>
    </source>
</evidence>
<comment type="subcellular location">
    <subcellularLocation>
        <location evidence="11">Cytoplasm</location>
    </subcellularLocation>
</comment>
<dbReference type="NCBIfam" id="NF006015">
    <property type="entry name" value="PRK08154.1"/>
    <property type="match status" value="1"/>
</dbReference>
<evidence type="ECO:0000256" key="2">
    <source>
        <dbReference type="ARBA" id="ARBA00006997"/>
    </source>
</evidence>
<dbReference type="SUPFAM" id="SSF47413">
    <property type="entry name" value="lambda repressor-like DNA-binding domains"/>
    <property type="match status" value="1"/>
</dbReference>
<dbReference type="CDD" id="cd00464">
    <property type="entry name" value="SK"/>
    <property type="match status" value="1"/>
</dbReference>
<dbReference type="Pfam" id="PF01202">
    <property type="entry name" value="SKI"/>
    <property type="match status" value="1"/>
</dbReference>
<evidence type="ECO:0000256" key="1">
    <source>
        <dbReference type="ARBA" id="ARBA00004842"/>
    </source>
</evidence>
<keyword evidence="5 11" id="KW-0808">Transferase</keyword>
<accession>A0A916J7N2</accession>
<organism evidence="14 15">
    <name type="scientific">Georgfuchsia toluolica</name>
    <dbReference type="NCBI Taxonomy" id="424218"/>
    <lineage>
        <taxon>Bacteria</taxon>
        <taxon>Pseudomonadati</taxon>
        <taxon>Pseudomonadota</taxon>
        <taxon>Betaproteobacteria</taxon>
        <taxon>Nitrosomonadales</taxon>
        <taxon>Sterolibacteriaceae</taxon>
        <taxon>Georgfuchsia</taxon>
    </lineage>
</organism>
<dbReference type="GO" id="GO:0000287">
    <property type="term" value="F:magnesium ion binding"/>
    <property type="evidence" value="ECO:0007669"/>
    <property type="project" value="UniProtKB-UniRule"/>
</dbReference>
<dbReference type="InterPro" id="IPR000623">
    <property type="entry name" value="Shikimate_kinase/TSH1"/>
</dbReference>
<dbReference type="RefSeq" id="WP_220635817.1">
    <property type="nucleotide sequence ID" value="NZ_CAJQUM010000001.1"/>
</dbReference>
<dbReference type="AlphaFoldDB" id="A0A916J7N2"/>
<keyword evidence="9 11" id="KW-0057">Aromatic amino acid biosynthesis</keyword>
<evidence type="ECO:0000256" key="6">
    <source>
        <dbReference type="ARBA" id="ARBA00022741"/>
    </source>
</evidence>
<keyword evidence="4 11" id="KW-0028">Amino-acid biosynthesis</keyword>
<evidence type="ECO:0000256" key="11">
    <source>
        <dbReference type="HAMAP-Rule" id="MF_00109"/>
    </source>
</evidence>
<comment type="function">
    <text evidence="11">Catalyzes the specific phosphorylation of the 3-hydroxyl group of shikimic acid using ATP as a cosubstrate.</text>
</comment>
<evidence type="ECO:0000313" key="14">
    <source>
        <dbReference type="EMBL" id="CAG4883911.1"/>
    </source>
</evidence>
<dbReference type="Pfam" id="PF01381">
    <property type="entry name" value="HTH_3"/>
    <property type="match status" value="1"/>
</dbReference>
<dbReference type="GO" id="GO:0003677">
    <property type="term" value="F:DNA binding"/>
    <property type="evidence" value="ECO:0007669"/>
    <property type="project" value="InterPro"/>
</dbReference>
<dbReference type="InterPro" id="IPR010982">
    <property type="entry name" value="Lambda_DNA-bd_dom_sf"/>
</dbReference>
<dbReference type="HAMAP" id="MF_00109">
    <property type="entry name" value="Shikimate_kinase"/>
    <property type="match status" value="1"/>
</dbReference>
<dbReference type="Gene3D" id="3.40.50.300">
    <property type="entry name" value="P-loop containing nucleotide triphosphate hydrolases"/>
    <property type="match status" value="1"/>
</dbReference>
<dbReference type="SUPFAM" id="SSF52540">
    <property type="entry name" value="P-loop containing nucleoside triphosphate hydrolases"/>
    <property type="match status" value="1"/>
</dbReference>
<dbReference type="InterPro" id="IPR023000">
    <property type="entry name" value="Shikimate_kinase_CS"/>
</dbReference>
<comment type="subunit">
    <text evidence="11">Monomer.</text>
</comment>
<evidence type="ECO:0000256" key="12">
    <source>
        <dbReference type="SAM" id="MobiDB-lite"/>
    </source>
</evidence>
<feature type="domain" description="HTH cro/C1-type" evidence="13">
    <location>
        <begin position="34"/>
        <end position="88"/>
    </location>
</feature>
<dbReference type="GO" id="GO:0008652">
    <property type="term" value="P:amino acid biosynthetic process"/>
    <property type="evidence" value="ECO:0007669"/>
    <property type="project" value="UniProtKB-KW"/>
</dbReference>
<dbReference type="InterPro" id="IPR001387">
    <property type="entry name" value="Cro/C1-type_HTH"/>
</dbReference>
<dbReference type="PROSITE" id="PS50943">
    <property type="entry name" value="HTH_CROC1"/>
    <property type="match status" value="1"/>
</dbReference>
<evidence type="ECO:0000313" key="15">
    <source>
        <dbReference type="Proteomes" id="UP000742786"/>
    </source>
</evidence>
<dbReference type="GO" id="GO:0005829">
    <property type="term" value="C:cytosol"/>
    <property type="evidence" value="ECO:0007669"/>
    <property type="project" value="TreeGrafter"/>
</dbReference>
<dbReference type="InterPro" id="IPR027417">
    <property type="entry name" value="P-loop_NTPase"/>
</dbReference>
<keyword evidence="7 11" id="KW-0418">Kinase</keyword>
<dbReference type="Gene3D" id="1.10.260.40">
    <property type="entry name" value="lambda repressor-like DNA-binding domains"/>
    <property type="match status" value="1"/>
</dbReference>
<reference evidence="14" key="1">
    <citation type="submission" date="2021-04" db="EMBL/GenBank/DDBJ databases">
        <authorList>
            <person name="Hornung B."/>
        </authorList>
    </citation>
    <scope>NUCLEOTIDE SEQUENCE</scope>
    <source>
        <strain evidence="14">G5G6</strain>
    </source>
</reference>
<feature type="binding site" evidence="11">
    <location>
        <position position="251"/>
    </location>
    <ligand>
        <name>ATP</name>
        <dbReference type="ChEBI" id="CHEBI:30616"/>
    </ligand>
</feature>
<feature type="binding site" evidence="11">
    <location>
        <position position="189"/>
    </location>
    <ligand>
        <name>substrate</name>
    </ligand>
</feature>
<comment type="similarity">
    <text evidence="2 11">Belongs to the shikimate kinase family.</text>
</comment>
<dbReference type="GO" id="GO:0009073">
    <property type="term" value="P:aromatic amino acid family biosynthetic process"/>
    <property type="evidence" value="ECO:0007669"/>
    <property type="project" value="UniProtKB-KW"/>
</dbReference>
<comment type="cofactor">
    <cofactor evidence="11">
        <name>Mg(2+)</name>
        <dbReference type="ChEBI" id="CHEBI:18420"/>
    </cofactor>
    <text evidence="11">Binds 1 Mg(2+) ion per subunit.</text>
</comment>
<feature type="region of interest" description="Disordered" evidence="12">
    <location>
        <begin position="1"/>
        <end position="20"/>
    </location>
</feature>
<protein>
    <recommendedName>
        <fullName evidence="3 11">Shikimate kinase</fullName>
        <shortName evidence="11">SK</shortName>
        <ecNumber evidence="3 11">2.7.1.71</ecNumber>
    </recommendedName>
</protein>
<proteinExistence type="inferred from homology"/>
<feature type="binding site" evidence="11">
    <location>
        <position position="270"/>
    </location>
    <ligand>
        <name>substrate</name>
    </ligand>
</feature>
<feature type="binding site" evidence="11">
    <location>
        <position position="147"/>
    </location>
    <ligand>
        <name>Mg(2+)</name>
        <dbReference type="ChEBI" id="CHEBI:18420"/>
    </ligand>
</feature>
<evidence type="ECO:0000256" key="8">
    <source>
        <dbReference type="ARBA" id="ARBA00022840"/>
    </source>
</evidence>
<dbReference type="GO" id="GO:0005524">
    <property type="term" value="F:ATP binding"/>
    <property type="evidence" value="ECO:0007669"/>
    <property type="project" value="UniProtKB-UniRule"/>
</dbReference>
<dbReference type="EMBL" id="CAJQUM010000001">
    <property type="protein sequence ID" value="CAG4883911.1"/>
    <property type="molecule type" value="Genomic_DNA"/>
</dbReference>
<dbReference type="PROSITE" id="PS01128">
    <property type="entry name" value="SHIKIMATE_KINASE"/>
    <property type="match status" value="1"/>
</dbReference>
<dbReference type="InterPro" id="IPR031322">
    <property type="entry name" value="Shikimate/glucono_kinase"/>
</dbReference>
<keyword evidence="6 11" id="KW-0547">Nucleotide-binding</keyword>
<comment type="catalytic activity">
    <reaction evidence="10 11">
        <text>shikimate + ATP = 3-phosphoshikimate + ADP + H(+)</text>
        <dbReference type="Rhea" id="RHEA:13121"/>
        <dbReference type="ChEBI" id="CHEBI:15378"/>
        <dbReference type="ChEBI" id="CHEBI:30616"/>
        <dbReference type="ChEBI" id="CHEBI:36208"/>
        <dbReference type="ChEBI" id="CHEBI:145989"/>
        <dbReference type="ChEBI" id="CHEBI:456216"/>
        <dbReference type="EC" id="2.7.1.71"/>
    </reaction>
</comment>
<dbReference type="CDD" id="cd00093">
    <property type="entry name" value="HTH_XRE"/>
    <property type="match status" value="1"/>
</dbReference>
<feature type="binding site" evidence="11">
    <location>
        <begin position="143"/>
        <end position="148"/>
    </location>
    <ligand>
        <name>ATP</name>
        <dbReference type="ChEBI" id="CHEBI:30616"/>
    </ligand>
</feature>
<comment type="caution">
    <text evidence="11">Lacks conserved residue(s) required for the propagation of feature annotation.</text>
</comment>
<dbReference type="PANTHER" id="PTHR21087:SF16">
    <property type="entry name" value="SHIKIMATE KINASE 1, CHLOROPLASTIC"/>
    <property type="match status" value="1"/>
</dbReference>
<dbReference type="PRINTS" id="PR01100">
    <property type="entry name" value="SHIKIMTKNASE"/>
</dbReference>
<keyword evidence="15" id="KW-1185">Reference proteome</keyword>
<evidence type="ECO:0000259" key="13">
    <source>
        <dbReference type="PROSITE" id="PS50943"/>
    </source>
</evidence>
<dbReference type="Proteomes" id="UP000742786">
    <property type="component" value="Unassembled WGS sequence"/>
</dbReference>
<evidence type="ECO:0000256" key="3">
    <source>
        <dbReference type="ARBA" id="ARBA00012154"/>
    </source>
</evidence>
<keyword evidence="11" id="KW-0963">Cytoplasm</keyword>
<sequence length="310" mass="35505">MTQQAITQEVKESQPGHNELTDDADFLLSIGRRVREMRGRNGMTRKLVARDAKVSERHLAHLEMGEGNVSIVLLRRIAKTLNVSLVELLSSESEDNIEQRLIRRFLERLPQHRLEEVVFRLMREFGYEEAKRRNRIALIGLRGAGKTTLGRRLAKEMGVPFVELAAEVERDTGMPASELFSLYGQSGYRRLEKRTFERVLKQFEQAVFAIGGGIVSQAETYDQLLSNCFTVWLKARPEDHMARVIAQGDLRPMAGNEDAMEDLHHILEAREDLYSKADTSLETSDATEEESFTRLRQLLSVWHNQRGVNK</sequence>
<dbReference type="EC" id="2.7.1.71" evidence="3 11"/>
<evidence type="ECO:0000256" key="7">
    <source>
        <dbReference type="ARBA" id="ARBA00022777"/>
    </source>
</evidence>
<evidence type="ECO:0000256" key="10">
    <source>
        <dbReference type="ARBA" id="ARBA00048567"/>
    </source>
</evidence>
<dbReference type="SMART" id="SM00530">
    <property type="entry name" value="HTH_XRE"/>
    <property type="match status" value="1"/>
</dbReference>